<dbReference type="PANTHER" id="PTHR11645:SF58">
    <property type="entry name" value="NADP-DEPENDENT OXIDOREDUCTASE DOMAIN-CONTAINING PROTEIN 1"/>
    <property type="match status" value="1"/>
</dbReference>
<dbReference type="Proteomes" id="UP000085678">
    <property type="component" value="Unplaced"/>
</dbReference>
<dbReference type="KEGG" id="lak:106177055"/>
<keyword evidence="2" id="KW-0560">Oxidoreductase</keyword>
<feature type="domain" description="Pyrroline-5-carboxylate reductase catalytic N-terminal" evidence="5">
    <location>
        <begin position="97"/>
        <end position="184"/>
    </location>
</feature>
<evidence type="ECO:0000256" key="2">
    <source>
        <dbReference type="ARBA" id="ARBA00023002"/>
    </source>
</evidence>
<keyword evidence="6" id="KW-1185">Reference proteome</keyword>
<dbReference type="GO" id="GO:0004735">
    <property type="term" value="F:pyrroline-5-carboxylate reductase activity"/>
    <property type="evidence" value="ECO:0007669"/>
    <property type="project" value="TreeGrafter"/>
</dbReference>
<dbReference type="InterPro" id="IPR036291">
    <property type="entry name" value="NAD(P)-bd_dom_sf"/>
</dbReference>
<dbReference type="Pfam" id="PF03807">
    <property type="entry name" value="F420_oxidored"/>
    <property type="match status" value="1"/>
</dbReference>
<dbReference type="Gene3D" id="3.40.50.720">
    <property type="entry name" value="NAD(P)-binding Rossmann-like Domain"/>
    <property type="match status" value="1"/>
</dbReference>
<dbReference type="OrthoDB" id="195672at2759"/>
<sequence>MAVAIPTVKAAESIENDSDITNNLPTLQFESALTDEEKDLLVLRARSHAITVSACAQATYLAAVFNEIRQIRAELRHPKLKKSKLLQEATPRDPLLVGIIGCGKLGSQLANCLLTYADVRPEELKISSRRPETLGDLQDRGVRCFHDNARVASSVHLLFICVLPSQLQTVGDEIKGLIPSQCVVYSLVNAVPISRLKHLLGTTNILKPQFKWDLENGNLPWDYTLDINGAIETMSMMKKTCPLYQNKAGEFCYAIVYTEEKYAELLLYTIINFCTSLRLCRPEVLDILNAVVFGQTNGEDTPVVREKEITKKPADADNLFPRFDLTALAEGKLTTLGKKIIRDEAVRASFIKKYCGVIEQYLQWKRYHENLKTRGF</sequence>
<dbReference type="InterPro" id="IPR028939">
    <property type="entry name" value="P5C_Rdtase_cat_N"/>
</dbReference>
<evidence type="ECO:0000313" key="6">
    <source>
        <dbReference type="Proteomes" id="UP000085678"/>
    </source>
</evidence>
<evidence type="ECO:0000256" key="3">
    <source>
        <dbReference type="ARBA" id="ARBA00054560"/>
    </source>
</evidence>
<evidence type="ECO:0000313" key="7">
    <source>
        <dbReference type="RefSeq" id="XP_013415153.1"/>
    </source>
</evidence>
<organism evidence="6 7">
    <name type="scientific">Lingula anatina</name>
    <name type="common">Brachiopod</name>
    <name type="synonym">Lingula unguis</name>
    <dbReference type="NCBI Taxonomy" id="7574"/>
    <lineage>
        <taxon>Eukaryota</taxon>
        <taxon>Metazoa</taxon>
        <taxon>Spiralia</taxon>
        <taxon>Lophotrochozoa</taxon>
        <taxon>Brachiopoda</taxon>
        <taxon>Linguliformea</taxon>
        <taxon>Lingulata</taxon>
        <taxon>Lingulida</taxon>
        <taxon>Linguloidea</taxon>
        <taxon>Lingulidae</taxon>
        <taxon>Lingula</taxon>
    </lineage>
</organism>
<dbReference type="GO" id="GO:0055129">
    <property type="term" value="P:L-proline biosynthetic process"/>
    <property type="evidence" value="ECO:0007669"/>
    <property type="project" value="TreeGrafter"/>
</dbReference>
<protein>
    <recommendedName>
        <fullName evidence="4">NADP-dependent oxidoreductase domain-containing protein 1</fullName>
    </recommendedName>
</protein>
<dbReference type="SUPFAM" id="SSF51735">
    <property type="entry name" value="NAD(P)-binding Rossmann-fold domains"/>
    <property type="match status" value="1"/>
</dbReference>
<gene>
    <name evidence="7" type="primary">LOC106177055</name>
</gene>
<proteinExistence type="inferred from homology"/>
<evidence type="ECO:0000256" key="4">
    <source>
        <dbReference type="ARBA" id="ARBA00072230"/>
    </source>
</evidence>
<comment type="similarity">
    <text evidence="1">Belongs to the pyrroline-5-carboxylate reductase family.</text>
</comment>
<dbReference type="GeneID" id="106177055"/>
<accession>A0A1S3JXP8</accession>
<evidence type="ECO:0000259" key="5">
    <source>
        <dbReference type="Pfam" id="PF03807"/>
    </source>
</evidence>
<dbReference type="RefSeq" id="XP_013415153.1">
    <property type="nucleotide sequence ID" value="XM_013559699.1"/>
</dbReference>
<evidence type="ECO:0000256" key="1">
    <source>
        <dbReference type="ARBA" id="ARBA00005525"/>
    </source>
</evidence>
<dbReference type="STRING" id="7574.A0A1S3JXP8"/>
<dbReference type="PANTHER" id="PTHR11645">
    <property type="entry name" value="PYRROLINE-5-CARBOXYLATE REDUCTASE"/>
    <property type="match status" value="1"/>
</dbReference>
<dbReference type="AlphaFoldDB" id="A0A1S3JXP8"/>
<name>A0A1S3JXP8_LINAN</name>
<dbReference type="InParanoid" id="A0A1S3JXP8"/>
<dbReference type="FunFam" id="3.40.50.720:FF:000447">
    <property type="entry name" value="NADP dependent oxidoreductase domain containing 1"/>
    <property type="match status" value="1"/>
</dbReference>
<reference evidence="7" key="1">
    <citation type="submission" date="2025-08" db="UniProtKB">
        <authorList>
            <consortium name="RefSeq"/>
        </authorList>
    </citation>
    <scope>IDENTIFICATION</scope>
    <source>
        <tissue evidence="7">Gonads</tissue>
    </source>
</reference>
<comment type="function">
    <text evidence="3">Probable oxidoreductase.</text>
</comment>